<feature type="region of interest" description="Disordered" evidence="1">
    <location>
        <begin position="43"/>
        <end position="111"/>
    </location>
</feature>
<dbReference type="Proteomes" id="UP000815677">
    <property type="component" value="Unassembled WGS sequence"/>
</dbReference>
<feature type="compositionally biased region" description="Low complexity" evidence="1">
    <location>
        <begin position="71"/>
        <end position="89"/>
    </location>
</feature>
<name>A0ABQ0L815_MYCCL</name>
<evidence type="ECO:0000256" key="1">
    <source>
        <dbReference type="SAM" id="MobiDB-lite"/>
    </source>
</evidence>
<protein>
    <submittedName>
        <fullName evidence="2">Uncharacterized protein</fullName>
    </submittedName>
</protein>
<proteinExistence type="predicted"/>
<evidence type="ECO:0000313" key="3">
    <source>
        <dbReference type="Proteomes" id="UP000815677"/>
    </source>
</evidence>
<reference evidence="2" key="1">
    <citation type="submission" date="2014-09" db="EMBL/GenBank/DDBJ databases">
        <title>Genome sequence of the luminous mushroom Mycena chlorophos for searching fungal bioluminescence genes.</title>
        <authorList>
            <person name="Tanaka Y."/>
            <person name="Kasuga D."/>
            <person name="Oba Y."/>
            <person name="Hase S."/>
            <person name="Sato K."/>
            <person name="Oba Y."/>
            <person name="Sakakibara Y."/>
        </authorList>
    </citation>
    <scope>NUCLEOTIDE SEQUENCE</scope>
</reference>
<dbReference type="EMBL" id="DF842602">
    <property type="protein sequence ID" value="GAT46599.1"/>
    <property type="molecule type" value="Genomic_DNA"/>
</dbReference>
<gene>
    <name evidence="2" type="ORF">MCHLO_04107</name>
</gene>
<feature type="compositionally biased region" description="Polar residues" evidence="1">
    <location>
        <begin position="48"/>
        <end position="61"/>
    </location>
</feature>
<accession>A0ABQ0L815</accession>
<keyword evidence="3" id="KW-1185">Reference proteome</keyword>
<sequence>MSQEPEAVKPKLNLKIVYDGEGALSGVDVPSFAKIFHAAEQRFGKESGNASQGPSNSSTRASEYRRRIRQAGASTSTGTKSIASSSSSEGHCRRMMPLPVRGPVSPAPNQAHVALQWQPSYPAVKLRSTE</sequence>
<evidence type="ECO:0000313" key="2">
    <source>
        <dbReference type="EMBL" id="GAT46599.1"/>
    </source>
</evidence>
<organism evidence="2 3">
    <name type="scientific">Mycena chlorophos</name>
    <name type="common">Agaric fungus</name>
    <name type="synonym">Agaricus chlorophos</name>
    <dbReference type="NCBI Taxonomy" id="658473"/>
    <lineage>
        <taxon>Eukaryota</taxon>
        <taxon>Fungi</taxon>
        <taxon>Dikarya</taxon>
        <taxon>Basidiomycota</taxon>
        <taxon>Agaricomycotina</taxon>
        <taxon>Agaricomycetes</taxon>
        <taxon>Agaricomycetidae</taxon>
        <taxon>Agaricales</taxon>
        <taxon>Marasmiineae</taxon>
        <taxon>Mycenaceae</taxon>
        <taxon>Mycena</taxon>
    </lineage>
</organism>